<feature type="active site" evidence="3">
    <location>
        <position position="485"/>
    </location>
</feature>
<protein>
    <recommendedName>
        <fullName evidence="3">Kynurenine formamidase</fullName>
        <shortName evidence="3">KFA</shortName>
        <shortName evidence="3">KFase</shortName>
        <ecNumber evidence="3">3.5.1.9</ecNumber>
    </recommendedName>
    <alternativeName>
        <fullName evidence="3">Arylformamidase</fullName>
    </alternativeName>
    <alternativeName>
        <fullName evidence="3">N-formylkynurenine formamidase</fullName>
        <shortName evidence="3">FKF</shortName>
    </alternativeName>
</protein>
<dbReference type="KEGG" id="nhe:NECHADRAFT_55491"/>
<dbReference type="InterPro" id="IPR029058">
    <property type="entry name" value="AB_hydrolase_fold"/>
</dbReference>
<feature type="short sequence motif" description="HGGXW" evidence="3">
    <location>
        <begin position="250"/>
        <end position="254"/>
    </location>
</feature>
<dbReference type="InterPro" id="IPR050300">
    <property type="entry name" value="GDXG_lipolytic_enzyme"/>
</dbReference>
<dbReference type="EMBL" id="GG698938">
    <property type="protein sequence ID" value="EEU35529.1"/>
    <property type="molecule type" value="Genomic_DNA"/>
</dbReference>
<comment type="subunit">
    <text evidence="3">Homodimer.</text>
</comment>
<comment type="similarity">
    <text evidence="3">Belongs to the kynurenine formamidase family.</text>
</comment>
<dbReference type="HOGENOM" id="CLU_532190_0_0_1"/>
<sequence length="512" mass="57413">MLSFMRSAQPPRTENSSNNPIIYDSGRSSVTFRNPESDYIMTHRIPPTTTEYGVSIVTPPFHYHIYQDEFFYVQSGKGRFYRGVEKEPFAILSSEPGLQRTASVKAGRYHRFENSSETEDLVVDIHLTPESYEDEQRFFRNFFGYLDDCREAGKPPSFFQLMVFLHSADTPLALPLPWEWLGKVASRLLLWAAAFWDSGATWHKRYVPYSADAHYLQTVDIWVPKDARGPRPPASDHVPHRDGPWIIYIHGGAWRDPLVDSSSFEATALKLFSAQDSPIAGIASLNYPLSSHPKHPTHPSPPQDPSKPVDVARTAKHPDHIISVLSAISFLQNELGVAHNYVLSGHSCGATLTFQVVMNEERWIKAAASGVTIPRVKKPGVIVGLNGLYDLASFINNPPGSHKELQPLYIDFTKGAFGNNQHVWKAICPTSIHDWTAEWPEGRVVVVVQSKEDGLVPYSQTNLMKEHLKRTSKVDVIEMEAGGDHNDLWKRGGELAGIMDRVVRDYAGIPSS</sequence>
<dbReference type="PANTHER" id="PTHR48081">
    <property type="entry name" value="AB HYDROLASE SUPERFAMILY PROTEIN C4A8.06C"/>
    <property type="match status" value="1"/>
</dbReference>
<dbReference type="SUPFAM" id="SSF51182">
    <property type="entry name" value="RmlC-like cupins"/>
    <property type="match status" value="1"/>
</dbReference>
<proteinExistence type="inferred from homology"/>
<reference evidence="5 6" key="1">
    <citation type="journal article" date="2009" name="PLoS Genet.">
        <title>The genome of Nectria haematococca: contribution of supernumerary chromosomes to gene expansion.</title>
        <authorList>
            <person name="Coleman J.J."/>
            <person name="Rounsley S.D."/>
            <person name="Rodriguez-Carres M."/>
            <person name="Kuo A."/>
            <person name="Wasmann C.C."/>
            <person name="Grimwood J."/>
            <person name="Schmutz J."/>
            <person name="Taga M."/>
            <person name="White G.J."/>
            <person name="Zhou S."/>
            <person name="Schwartz D.C."/>
            <person name="Freitag M."/>
            <person name="Ma L.J."/>
            <person name="Danchin E.G."/>
            <person name="Henrissat B."/>
            <person name="Coutinho P.M."/>
            <person name="Nelson D.R."/>
            <person name="Straney D."/>
            <person name="Napoli C.A."/>
            <person name="Barker B.M."/>
            <person name="Gribskov M."/>
            <person name="Rep M."/>
            <person name="Kroken S."/>
            <person name="Molnar I."/>
            <person name="Rensing C."/>
            <person name="Kennell J.C."/>
            <person name="Zamora J."/>
            <person name="Farman M.L."/>
            <person name="Selker E.U."/>
            <person name="Salamov A."/>
            <person name="Shapiro H."/>
            <person name="Pangilinan J."/>
            <person name="Lindquist E."/>
            <person name="Lamers C."/>
            <person name="Grigoriev I.V."/>
            <person name="Geiser D.M."/>
            <person name="Covert S.F."/>
            <person name="Temporini E."/>
            <person name="Vanetten H.D."/>
        </authorList>
    </citation>
    <scope>NUCLEOTIDE SEQUENCE [LARGE SCALE GENOMIC DNA]</scope>
    <source>
        <strain evidence="6">ATCC MYA-4622 / CBS 123669 / FGSC 9596 / NRRL 45880 / 77-13-4</strain>
    </source>
</reference>
<feature type="compositionally biased region" description="Polar residues" evidence="4">
    <location>
        <begin position="10"/>
        <end position="27"/>
    </location>
</feature>
<gene>
    <name evidence="5" type="ORF">NECHADRAFT_55491</name>
</gene>
<dbReference type="UniPathway" id="UPA00333">
    <property type="reaction ID" value="UER00454"/>
</dbReference>
<evidence type="ECO:0000256" key="3">
    <source>
        <dbReference type="HAMAP-Rule" id="MF_03014"/>
    </source>
</evidence>
<keyword evidence="2 3" id="KW-0823">Tryptophan catabolism</keyword>
<dbReference type="InParanoid" id="C7ZKB6"/>
<feature type="active site" evidence="3">
    <location>
        <position position="453"/>
    </location>
</feature>
<dbReference type="AlphaFoldDB" id="C7ZKB6"/>
<comment type="function">
    <text evidence="3">Catalyzes the hydrolysis of N-formyl-L-kynurenine to L-kynurenine, the second step in the kynurenine pathway of tryptophan degradation. Kynurenine may be further oxidized to nicotinic acid, NAD(H) and NADP(H). Required for elimination of toxic metabolites.</text>
</comment>
<dbReference type="GO" id="GO:0034354">
    <property type="term" value="P:'de novo' NAD+ biosynthetic process from L-tryptophan"/>
    <property type="evidence" value="ECO:0007669"/>
    <property type="project" value="UniProtKB-UniRule"/>
</dbReference>
<dbReference type="FunCoup" id="C7ZKB6">
    <property type="interactions" value="176"/>
</dbReference>
<dbReference type="GO" id="GO:0019441">
    <property type="term" value="P:L-tryptophan catabolic process to kynurenine"/>
    <property type="evidence" value="ECO:0007669"/>
    <property type="project" value="UniProtKB-UniRule"/>
</dbReference>
<dbReference type="HAMAP" id="MF_03014">
    <property type="entry name" value="KFase"/>
    <property type="match status" value="1"/>
</dbReference>
<comment type="domain">
    <text evidence="3">The main chain amide nitrogen atoms of the second glycine and its adjacent residue in the HGGXW motif define the oxyanion hole, and stabilize the oxyanion that forms during the nucleophilic attack by the catalytic serine during substrate cleavage.</text>
</comment>
<evidence type="ECO:0000256" key="1">
    <source>
        <dbReference type="ARBA" id="ARBA00022801"/>
    </source>
</evidence>
<evidence type="ECO:0000313" key="6">
    <source>
        <dbReference type="Proteomes" id="UP000005206"/>
    </source>
</evidence>
<dbReference type="PANTHER" id="PTHR48081:SF33">
    <property type="entry name" value="KYNURENINE FORMAMIDASE"/>
    <property type="match status" value="1"/>
</dbReference>
<comment type="catalytic activity">
    <reaction evidence="3">
        <text>N-formyl-L-kynurenine + H2O = L-kynurenine + formate + H(+)</text>
        <dbReference type="Rhea" id="RHEA:13009"/>
        <dbReference type="ChEBI" id="CHEBI:15377"/>
        <dbReference type="ChEBI" id="CHEBI:15378"/>
        <dbReference type="ChEBI" id="CHEBI:15740"/>
        <dbReference type="ChEBI" id="CHEBI:57959"/>
        <dbReference type="ChEBI" id="CHEBI:58629"/>
        <dbReference type="EC" id="3.5.1.9"/>
    </reaction>
</comment>
<dbReference type="EC" id="3.5.1.9" evidence="3"/>
<dbReference type="GeneID" id="9675966"/>
<evidence type="ECO:0000256" key="2">
    <source>
        <dbReference type="ARBA" id="ARBA00023079"/>
    </source>
</evidence>
<feature type="region of interest" description="Disordered" evidence="4">
    <location>
        <begin position="1"/>
        <end position="27"/>
    </location>
</feature>
<dbReference type="ESTHER" id="nech7-c7zkb6">
    <property type="family name" value="Kynurenine-formamidase"/>
</dbReference>
<dbReference type="SUPFAM" id="SSF53474">
    <property type="entry name" value="alpha/beta-Hydrolases"/>
    <property type="match status" value="1"/>
</dbReference>
<dbReference type="InterPro" id="IPR014710">
    <property type="entry name" value="RmlC-like_jellyroll"/>
</dbReference>
<dbReference type="Gene3D" id="2.60.120.10">
    <property type="entry name" value="Jelly Rolls"/>
    <property type="match status" value="1"/>
</dbReference>
<organism evidence="5 6">
    <name type="scientific">Fusarium vanettenii (strain ATCC MYA-4622 / CBS 123669 / FGSC 9596 / NRRL 45880 / 77-13-4)</name>
    <name type="common">Fusarium solani subsp. pisi</name>
    <dbReference type="NCBI Taxonomy" id="660122"/>
    <lineage>
        <taxon>Eukaryota</taxon>
        <taxon>Fungi</taxon>
        <taxon>Dikarya</taxon>
        <taxon>Ascomycota</taxon>
        <taxon>Pezizomycotina</taxon>
        <taxon>Sordariomycetes</taxon>
        <taxon>Hypocreomycetidae</taxon>
        <taxon>Hypocreales</taxon>
        <taxon>Nectriaceae</taxon>
        <taxon>Fusarium</taxon>
        <taxon>Fusarium solani species complex</taxon>
        <taxon>Fusarium vanettenii</taxon>
    </lineage>
</organism>
<dbReference type="VEuPathDB" id="FungiDB:NECHADRAFT_55491"/>
<dbReference type="Proteomes" id="UP000005206">
    <property type="component" value="Chromosome 16"/>
</dbReference>
<dbReference type="RefSeq" id="XP_003041242.1">
    <property type="nucleotide sequence ID" value="XM_003041196.1"/>
</dbReference>
<evidence type="ECO:0000256" key="4">
    <source>
        <dbReference type="SAM" id="MobiDB-lite"/>
    </source>
</evidence>
<keyword evidence="1 3" id="KW-0378">Hydrolase</keyword>
<accession>C7ZKB6</accession>
<name>C7ZKB6_FUSV7</name>
<dbReference type="OrthoDB" id="420264at2759"/>
<dbReference type="InterPro" id="IPR011051">
    <property type="entry name" value="RmlC_Cupin_sf"/>
</dbReference>
<evidence type="ECO:0000313" key="5">
    <source>
        <dbReference type="EMBL" id="EEU35529.1"/>
    </source>
</evidence>
<dbReference type="Gene3D" id="3.40.50.1820">
    <property type="entry name" value="alpha/beta hydrolase"/>
    <property type="match status" value="1"/>
</dbReference>
<dbReference type="InterPro" id="IPR027519">
    <property type="entry name" value="KFase_ver/fungi-typ"/>
</dbReference>
<dbReference type="eggNOG" id="ENOG502S40A">
    <property type="taxonomic scope" value="Eukaryota"/>
</dbReference>
<feature type="region of interest" description="Disordered" evidence="4">
    <location>
        <begin position="290"/>
        <end position="311"/>
    </location>
</feature>
<dbReference type="GO" id="GO:0004061">
    <property type="term" value="F:arylformamidase activity"/>
    <property type="evidence" value="ECO:0007669"/>
    <property type="project" value="UniProtKB-UniRule"/>
</dbReference>
<comment type="pathway">
    <text evidence="3">Amino-acid degradation; L-tryptophan degradation via kynurenine pathway; L-kynurenine from L-tryptophan: step 2/2.</text>
</comment>
<feature type="active site" description="Nucleophile" evidence="3">
    <location>
        <position position="347"/>
    </location>
</feature>
<keyword evidence="6" id="KW-1185">Reference proteome</keyword>